<comment type="caution">
    <text evidence="2">The sequence shown here is derived from an EMBL/GenBank/DDBJ whole genome shotgun (WGS) entry which is preliminary data.</text>
</comment>
<evidence type="ECO:0000313" key="2">
    <source>
        <dbReference type="EMBL" id="ORD97096.1"/>
    </source>
</evidence>
<dbReference type="AlphaFoldDB" id="A0A1X0QBE4"/>
<feature type="coiled-coil region" evidence="1">
    <location>
        <begin position="312"/>
        <end position="401"/>
    </location>
</feature>
<protein>
    <submittedName>
        <fullName evidence="2">Uncharacterized protein</fullName>
    </submittedName>
</protein>
<feature type="coiled-coil region" evidence="1">
    <location>
        <begin position="525"/>
        <end position="564"/>
    </location>
</feature>
<evidence type="ECO:0000313" key="3">
    <source>
        <dbReference type="Proteomes" id="UP000192356"/>
    </source>
</evidence>
<name>A0A1X0QBE4_9MICR</name>
<dbReference type="VEuPathDB" id="MicrosporidiaDB:HERIO_1018"/>
<feature type="coiled-coil region" evidence="1">
    <location>
        <begin position="218"/>
        <end position="252"/>
    </location>
</feature>
<proteinExistence type="predicted"/>
<dbReference type="VEuPathDB" id="MicrosporidiaDB:A0H76_1995"/>
<feature type="coiled-coil region" evidence="1">
    <location>
        <begin position="588"/>
        <end position="615"/>
    </location>
</feature>
<keyword evidence="3" id="KW-1185">Reference proteome</keyword>
<dbReference type="Proteomes" id="UP000192356">
    <property type="component" value="Unassembled WGS sequence"/>
</dbReference>
<sequence>MGDYQSVNAEIEDYLSTRLPNDQPTKELQTHNNTTDLKYLLESLHYTYNEINSSLKANNPDGIRDAILRNDIKMSMVNESLLESLRKITNDKDELKNDNKKLLRDKKELLEQLSKSKIALNRIESNNSISKSSINELNRIISDQKDKINQYITTVQKSKVECNSLKTKLADLKNLRLKTTERFSSYEHEMESLNKLVLDREEVIRKLGAENKSEVNKNLTIKTKIDELERSVEKLTQQLEFKEKSLTLCNEEMSKLISSNKKYQSENEKYKNGSTYYENLYKNLNSQNSYLTYQLNKMIKCEEYSKEGFKFFEEAEEKEKKYKKKISKLKSMCDKLNDENDLLKEKLEDKLYKVNPADNTLTLNEKVDDLIKINKEYKNKILQLENQISYQNEQYKNNKNRNDNQKVNFNINNREFKIKNDKDTTINLNNKFDLNELKRKYKLDNERSTYNPNTFKRQTNFNNIKEPKIYFNDLRDINLSRNYEEEIKYQAMPGGLTLMSDNSNLYEQKLDFDYEKDKMNNMKVNEDLIRKMVELNTKVRNSNKDEKNLMIEKYNEQLNDELNNEVDYNPFDVPSEDSIGSFHTTSTLKEMLARTDNLKRKFESLDNELGKIKNTDLGETEKLRNQIRTYNSYYSDMNVDDPDIL</sequence>
<accession>A0A1X0QBE4</accession>
<organism evidence="2 3">
    <name type="scientific">Hepatospora eriocheir</name>
    <dbReference type="NCBI Taxonomy" id="1081669"/>
    <lineage>
        <taxon>Eukaryota</taxon>
        <taxon>Fungi</taxon>
        <taxon>Fungi incertae sedis</taxon>
        <taxon>Microsporidia</taxon>
        <taxon>Hepatosporidae</taxon>
        <taxon>Hepatospora</taxon>
    </lineage>
</organism>
<evidence type="ECO:0000256" key="1">
    <source>
        <dbReference type="SAM" id="Coils"/>
    </source>
</evidence>
<reference evidence="2 3" key="1">
    <citation type="journal article" date="2017" name="Environ. Microbiol.">
        <title>Decay of the glycolytic pathway and adaptation to intranuclear parasitism within Enterocytozoonidae microsporidia.</title>
        <authorList>
            <person name="Wiredu Boakye D."/>
            <person name="Jaroenlak P."/>
            <person name="Prachumwat A."/>
            <person name="Williams T.A."/>
            <person name="Bateman K.S."/>
            <person name="Itsathitphaisarn O."/>
            <person name="Sritunyalucksana K."/>
            <person name="Paszkiewicz K.H."/>
            <person name="Moore K.A."/>
            <person name="Stentiford G.D."/>
            <person name="Williams B.A."/>
        </authorList>
    </citation>
    <scope>NUCLEOTIDE SEQUENCE [LARGE SCALE GENOMIC DNA]</scope>
    <source>
        <strain evidence="2 3">GB1</strain>
    </source>
</reference>
<gene>
    <name evidence="2" type="ORF">HERIO_1018</name>
</gene>
<dbReference type="OrthoDB" id="2196090at2759"/>
<dbReference type="EMBL" id="LVKB01000042">
    <property type="protein sequence ID" value="ORD97096.1"/>
    <property type="molecule type" value="Genomic_DNA"/>
</dbReference>
<keyword evidence="1" id="KW-0175">Coiled coil</keyword>
<feature type="coiled-coil region" evidence="1">
    <location>
        <begin position="78"/>
        <end position="126"/>
    </location>
</feature>